<accession>A0A6N6MD10</accession>
<evidence type="ECO:0000313" key="2">
    <source>
        <dbReference type="Proteomes" id="UP000441333"/>
    </source>
</evidence>
<organism evidence="1 2">
    <name type="scientific">Pseudotamlana haliotis</name>
    <dbReference type="NCBI Taxonomy" id="2614804"/>
    <lineage>
        <taxon>Bacteria</taxon>
        <taxon>Pseudomonadati</taxon>
        <taxon>Bacteroidota</taxon>
        <taxon>Flavobacteriia</taxon>
        <taxon>Flavobacteriales</taxon>
        <taxon>Flavobacteriaceae</taxon>
        <taxon>Pseudotamlana</taxon>
    </lineage>
</organism>
<dbReference type="RefSeq" id="WP_150939332.1">
    <property type="nucleotide sequence ID" value="NZ_WAAT01000045.1"/>
</dbReference>
<dbReference type="AlphaFoldDB" id="A0A6N6MD10"/>
<gene>
    <name evidence="1" type="ORF">F6U93_09895</name>
</gene>
<evidence type="ECO:0000313" key="1">
    <source>
        <dbReference type="EMBL" id="KAB1067589.1"/>
    </source>
</evidence>
<reference evidence="1 2" key="1">
    <citation type="submission" date="2019-09" db="EMBL/GenBank/DDBJ databases">
        <authorList>
            <person name="Cao W.R."/>
        </authorList>
    </citation>
    <scope>NUCLEOTIDE SEQUENCE [LARGE SCALE GENOMIC DNA]</scope>
    <source>
        <strain evidence="1 2">B1N29</strain>
    </source>
</reference>
<comment type="caution">
    <text evidence="1">The sequence shown here is derived from an EMBL/GenBank/DDBJ whole genome shotgun (WGS) entry which is preliminary data.</text>
</comment>
<proteinExistence type="predicted"/>
<protein>
    <recommendedName>
        <fullName evidence="3">Integrase catalytic domain-containing protein</fullName>
    </recommendedName>
</protein>
<keyword evidence="2" id="KW-1185">Reference proteome</keyword>
<evidence type="ECO:0008006" key="3">
    <source>
        <dbReference type="Google" id="ProtNLM"/>
    </source>
</evidence>
<sequence length="63" mass="7151">MVVTYDVGAPNLPKKIMGYHISPILEMEGSIRALEMALEGRKYNDYPLIQHSDSGLQYCSNEY</sequence>
<dbReference type="Proteomes" id="UP000441333">
    <property type="component" value="Unassembled WGS sequence"/>
</dbReference>
<name>A0A6N6MD10_9FLAO</name>
<dbReference type="EMBL" id="WAAT01000045">
    <property type="protein sequence ID" value="KAB1067589.1"/>
    <property type="molecule type" value="Genomic_DNA"/>
</dbReference>